<reference evidence="2" key="2">
    <citation type="journal article" date="2018" name="Mol. Plant Microbe Interact.">
        <title>Genome sequence resources for the wheat stripe rust pathogen (Puccinia striiformis f. sp. tritici) and the barley stripe rust pathogen (Puccinia striiformis f. sp. hordei).</title>
        <authorList>
            <person name="Xia C."/>
            <person name="Wang M."/>
            <person name="Yin C."/>
            <person name="Cornejo O.E."/>
            <person name="Hulbert S.H."/>
            <person name="Chen X."/>
        </authorList>
    </citation>
    <scope>NUCLEOTIDE SEQUENCE [LARGE SCALE GENOMIC DNA]</scope>
    <source>
        <strain evidence="2">93-210</strain>
    </source>
</reference>
<organism evidence="1 2">
    <name type="scientific">Puccinia striiformis f. sp. tritici</name>
    <dbReference type="NCBI Taxonomy" id="168172"/>
    <lineage>
        <taxon>Eukaryota</taxon>
        <taxon>Fungi</taxon>
        <taxon>Dikarya</taxon>
        <taxon>Basidiomycota</taxon>
        <taxon>Pucciniomycotina</taxon>
        <taxon>Pucciniomycetes</taxon>
        <taxon>Pucciniales</taxon>
        <taxon>Pucciniaceae</taxon>
        <taxon>Puccinia</taxon>
    </lineage>
</organism>
<sequence>MLLGATNNTSLKSDVFLKLFPTKLSRANCEASSRVCNQRTTIIRPNLTAEEYARVIAAINIDLGIWSRIDKEMDRLGARSKGATVSFTASEDITAVFNNVLETLSRSERQEIKCWTETEIGDIELARALLACLTKSNSKLAPGWIAAAQKQENAKLVLADAGIHLPHSVKIWYKAVELALYSKFRSHWSDSKEVSNCVTEFEFQLLACYNVQPQPVETNLPQFHEETLFFIFYSQPRSLMQELVALEFYKRNMRK</sequence>
<reference evidence="2" key="1">
    <citation type="journal article" date="2018" name="BMC Genomics">
        <title>Genomic insights into host adaptation between the wheat stripe rust pathogen (Puccinia striiformis f. sp. tritici) and the barley stripe rust pathogen (Puccinia striiformis f. sp. hordei).</title>
        <authorList>
            <person name="Xia C."/>
            <person name="Wang M."/>
            <person name="Yin C."/>
            <person name="Cornejo O.E."/>
            <person name="Hulbert S.H."/>
            <person name="Chen X."/>
        </authorList>
    </citation>
    <scope>NUCLEOTIDE SEQUENCE [LARGE SCALE GENOMIC DNA]</scope>
    <source>
        <strain evidence="2">93-210</strain>
    </source>
</reference>
<protein>
    <submittedName>
        <fullName evidence="1">Uncharacterized protein</fullName>
    </submittedName>
</protein>
<dbReference type="EMBL" id="CM045878">
    <property type="protein sequence ID" value="KAI7939958.1"/>
    <property type="molecule type" value="Genomic_DNA"/>
</dbReference>
<name>A0ACC0DWB5_9BASI</name>
<evidence type="ECO:0000313" key="1">
    <source>
        <dbReference type="EMBL" id="KAI7939958.1"/>
    </source>
</evidence>
<keyword evidence="2" id="KW-1185">Reference proteome</keyword>
<reference evidence="1 2" key="3">
    <citation type="journal article" date="2022" name="Microbiol. Spectr.">
        <title>Folding features and dynamics of 3D genome architecture in plant fungal pathogens.</title>
        <authorList>
            <person name="Xia C."/>
        </authorList>
    </citation>
    <scope>NUCLEOTIDE SEQUENCE [LARGE SCALE GENOMIC DNA]</scope>
    <source>
        <strain evidence="1 2">93-210</strain>
    </source>
</reference>
<evidence type="ECO:0000313" key="2">
    <source>
        <dbReference type="Proteomes" id="UP001060170"/>
    </source>
</evidence>
<proteinExistence type="predicted"/>
<gene>
    <name evidence="1" type="ORF">MJO28_013610</name>
</gene>
<dbReference type="Proteomes" id="UP001060170">
    <property type="component" value="Chromosome 14"/>
</dbReference>
<comment type="caution">
    <text evidence="1">The sequence shown here is derived from an EMBL/GenBank/DDBJ whole genome shotgun (WGS) entry which is preliminary data.</text>
</comment>
<accession>A0ACC0DWB5</accession>